<name>A0ACB6Z282_THEGA</name>
<evidence type="ECO:0000313" key="2">
    <source>
        <dbReference type="Proteomes" id="UP000886501"/>
    </source>
</evidence>
<dbReference type="Proteomes" id="UP000886501">
    <property type="component" value="Unassembled WGS sequence"/>
</dbReference>
<proteinExistence type="predicted"/>
<comment type="caution">
    <text evidence="1">The sequence shown here is derived from an EMBL/GenBank/DDBJ whole genome shotgun (WGS) entry which is preliminary data.</text>
</comment>
<organism evidence="1 2">
    <name type="scientific">Thelephora ganbajun</name>
    <name type="common">Ganba fungus</name>
    <dbReference type="NCBI Taxonomy" id="370292"/>
    <lineage>
        <taxon>Eukaryota</taxon>
        <taxon>Fungi</taxon>
        <taxon>Dikarya</taxon>
        <taxon>Basidiomycota</taxon>
        <taxon>Agaricomycotina</taxon>
        <taxon>Agaricomycetes</taxon>
        <taxon>Thelephorales</taxon>
        <taxon>Thelephoraceae</taxon>
        <taxon>Thelephora</taxon>
    </lineage>
</organism>
<dbReference type="EMBL" id="MU118182">
    <property type="protein sequence ID" value="KAF9643824.1"/>
    <property type="molecule type" value="Genomic_DNA"/>
</dbReference>
<gene>
    <name evidence="1" type="ORF">BDM02DRAFT_3191157</name>
</gene>
<reference evidence="1" key="1">
    <citation type="submission" date="2019-10" db="EMBL/GenBank/DDBJ databases">
        <authorList>
            <consortium name="DOE Joint Genome Institute"/>
            <person name="Kuo A."/>
            <person name="Miyauchi S."/>
            <person name="Kiss E."/>
            <person name="Drula E."/>
            <person name="Kohler A."/>
            <person name="Sanchez-Garcia M."/>
            <person name="Andreopoulos B."/>
            <person name="Barry K.W."/>
            <person name="Bonito G."/>
            <person name="Buee M."/>
            <person name="Carver A."/>
            <person name="Chen C."/>
            <person name="Cichocki N."/>
            <person name="Clum A."/>
            <person name="Culley D."/>
            <person name="Crous P.W."/>
            <person name="Fauchery L."/>
            <person name="Girlanda M."/>
            <person name="Hayes R."/>
            <person name="Keri Z."/>
            <person name="Labutti K."/>
            <person name="Lipzen A."/>
            <person name="Lombard V."/>
            <person name="Magnuson J."/>
            <person name="Maillard F."/>
            <person name="Morin E."/>
            <person name="Murat C."/>
            <person name="Nolan M."/>
            <person name="Ohm R."/>
            <person name="Pangilinan J."/>
            <person name="Pereira M."/>
            <person name="Perotto S."/>
            <person name="Peter M."/>
            <person name="Riley R."/>
            <person name="Sitrit Y."/>
            <person name="Stielow B."/>
            <person name="Szollosi G."/>
            <person name="Zifcakova L."/>
            <person name="Stursova M."/>
            <person name="Spatafora J.W."/>
            <person name="Tedersoo L."/>
            <person name="Vaario L.-M."/>
            <person name="Yamada A."/>
            <person name="Yan M."/>
            <person name="Wang P."/>
            <person name="Xu J."/>
            <person name="Bruns T."/>
            <person name="Baldrian P."/>
            <person name="Vilgalys R."/>
            <person name="Henrissat B."/>
            <person name="Grigoriev I.V."/>
            <person name="Hibbett D."/>
            <person name="Nagy L.G."/>
            <person name="Martin F.M."/>
        </authorList>
    </citation>
    <scope>NUCLEOTIDE SEQUENCE</scope>
    <source>
        <strain evidence="1">P2</strain>
    </source>
</reference>
<accession>A0ACB6Z282</accession>
<reference evidence="1" key="2">
    <citation type="journal article" date="2020" name="Nat. Commun.">
        <title>Large-scale genome sequencing of mycorrhizal fungi provides insights into the early evolution of symbiotic traits.</title>
        <authorList>
            <person name="Miyauchi S."/>
            <person name="Kiss E."/>
            <person name="Kuo A."/>
            <person name="Drula E."/>
            <person name="Kohler A."/>
            <person name="Sanchez-Garcia M."/>
            <person name="Morin E."/>
            <person name="Andreopoulos B."/>
            <person name="Barry K.W."/>
            <person name="Bonito G."/>
            <person name="Buee M."/>
            <person name="Carver A."/>
            <person name="Chen C."/>
            <person name="Cichocki N."/>
            <person name="Clum A."/>
            <person name="Culley D."/>
            <person name="Crous P.W."/>
            <person name="Fauchery L."/>
            <person name="Girlanda M."/>
            <person name="Hayes R.D."/>
            <person name="Keri Z."/>
            <person name="LaButti K."/>
            <person name="Lipzen A."/>
            <person name="Lombard V."/>
            <person name="Magnuson J."/>
            <person name="Maillard F."/>
            <person name="Murat C."/>
            <person name="Nolan M."/>
            <person name="Ohm R.A."/>
            <person name="Pangilinan J."/>
            <person name="Pereira M.F."/>
            <person name="Perotto S."/>
            <person name="Peter M."/>
            <person name="Pfister S."/>
            <person name="Riley R."/>
            <person name="Sitrit Y."/>
            <person name="Stielow J.B."/>
            <person name="Szollosi G."/>
            <person name="Zifcakova L."/>
            <person name="Stursova M."/>
            <person name="Spatafora J.W."/>
            <person name="Tedersoo L."/>
            <person name="Vaario L.M."/>
            <person name="Yamada A."/>
            <person name="Yan M."/>
            <person name="Wang P."/>
            <person name="Xu J."/>
            <person name="Bruns T."/>
            <person name="Baldrian P."/>
            <person name="Vilgalys R."/>
            <person name="Dunand C."/>
            <person name="Henrissat B."/>
            <person name="Grigoriev I.V."/>
            <person name="Hibbett D."/>
            <person name="Nagy L.G."/>
            <person name="Martin F.M."/>
        </authorList>
    </citation>
    <scope>NUCLEOTIDE SEQUENCE</scope>
    <source>
        <strain evidence="1">P2</strain>
    </source>
</reference>
<evidence type="ECO:0000313" key="1">
    <source>
        <dbReference type="EMBL" id="KAF9643824.1"/>
    </source>
</evidence>
<protein>
    <submittedName>
        <fullName evidence="1">Uncharacterized protein</fullName>
    </submittedName>
</protein>
<sequence>MLRFVYVVDQVILDKSQGSSRSHRPIPQPEVPSPLQSKNGQKRKIAIPDSDSNPSSSDLEGYETSTSMVY</sequence>
<keyword evidence="2" id="KW-1185">Reference proteome</keyword>